<dbReference type="PANTHER" id="PTHR16201:SF37">
    <property type="entry name" value="PQ-LOOP REPEAT-CONTAINING PROTEIN"/>
    <property type="match status" value="1"/>
</dbReference>
<dbReference type="SMART" id="SM00679">
    <property type="entry name" value="CTNS"/>
    <property type="match status" value="2"/>
</dbReference>
<dbReference type="PANTHER" id="PTHR16201">
    <property type="entry name" value="SEVEN TRANSMEMBRANE PROTEIN 1-RELATED"/>
    <property type="match status" value="1"/>
</dbReference>
<dbReference type="EMBL" id="JBBJBU010000014">
    <property type="protein sequence ID" value="KAK7202972.1"/>
    <property type="molecule type" value="Genomic_DNA"/>
</dbReference>
<comment type="subcellular location">
    <subcellularLocation>
        <location evidence="1">Membrane</location>
        <topology evidence="1">Multi-pass membrane protein</topology>
    </subcellularLocation>
</comment>
<evidence type="ECO:0000256" key="4">
    <source>
        <dbReference type="ARBA" id="ARBA00023136"/>
    </source>
</evidence>
<evidence type="ECO:0000256" key="3">
    <source>
        <dbReference type="ARBA" id="ARBA00022989"/>
    </source>
</evidence>
<accession>A0ABR1EZD0</accession>
<dbReference type="Proteomes" id="UP001498771">
    <property type="component" value="Unassembled WGS sequence"/>
</dbReference>
<feature type="transmembrane region" description="Helical" evidence="6">
    <location>
        <begin position="131"/>
        <end position="152"/>
    </location>
</feature>
<feature type="region of interest" description="Disordered" evidence="5">
    <location>
        <begin position="245"/>
        <end position="276"/>
    </location>
</feature>
<gene>
    <name evidence="7" type="ORF">BZA70DRAFT_284408</name>
</gene>
<reference evidence="7 8" key="1">
    <citation type="submission" date="2024-03" db="EMBL/GenBank/DDBJ databases">
        <title>Genome-scale model development and genomic sequencing of the oleaginous clade Lipomyces.</title>
        <authorList>
            <consortium name="Lawrence Berkeley National Laboratory"/>
            <person name="Czajka J.J."/>
            <person name="Han Y."/>
            <person name="Kim J."/>
            <person name="Mondo S.J."/>
            <person name="Hofstad B.A."/>
            <person name="Robles A."/>
            <person name="Haridas S."/>
            <person name="Riley R."/>
            <person name="LaButti K."/>
            <person name="Pangilinan J."/>
            <person name="Andreopoulos W."/>
            <person name="Lipzen A."/>
            <person name="Yan J."/>
            <person name="Wang M."/>
            <person name="Ng V."/>
            <person name="Grigoriev I.V."/>
            <person name="Spatafora J.W."/>
            <person name="Magnuson J.K."/>
            <person name="Baker S.E."/>
            <person name="Pomraning K.R."/>
        </authorList>
    </citation>
    <scope>NUCLEOTIDE SEQUENCE [LARGE SCALE GENOMIC DNA]</scope>
    <source>
        <strain evidence="7 8">Phaff 52-87</strain>
    </source>
</reference>
<dbReference type="InterPro" id="IPR006603">
    <property type="entry name" value="PQ-loop_rpt"/>
</dbReference>
<organism evidence="7 8">
    <name type="scientific">Myxozyma melibiosi</name>
    <dbReference type="NCBI Taxonomy" id="54550"/>
    <lineage>
        <taxon>Eukaryota</taxon>
        <taxon>Fungi</taxon>
        <taxon>Dikarya</taxon>
        <taxon>Ascomycota</taxon>
        <taxon>Saccharomycotina</taxon>
        <taxon>Lipomycetes</taxon>
        <taxon>Lipomycetales</taxon>
        <taxon>Lipomycetaceae</taxon>
        <taxon>Myxozyma</taxon>
    </lineage>
</organism>
<evidence type="ECO:0000256" key="2">
    <source>
        <dbReference type="ARBA" id="ARBA00022692"/>
    </source>
</evidence>
<feature type="transmembrane region" description="Helical" evidence="6">
    <location>
        <begin position="100"/>
        <end position="119"/>
    </location>
</feature>
<dbReference type="Gene3D" id="1.20.1280.290">
    <property type="match status" value="1"/>
</dbReference>
<proteinExistence type="predicted"/>
<keyword evidence="3 6" id="KW-1133">Transmembrane helix</keyword>
<name>A0ABR1EZD0_9ASCO</name>
<feature type="transmembrane region" description="Helical" evidence="6">
    <location>
        <begin position="206"/>
        <end position="227"/>
    </location>
</feature>
<dbReference type="Pfam" id="PF04193">
    <property type="entry name" value="PQ-loop"/>
    <property type="match status" value="1"/>
</dbReference>
<evidence type="ECO:0000313" key="7">
    <source>
        <dbReference type="EMBL" id="KAK7202972.1"/>
    </source>
</evidence>
<feature type="transmembrane region" description="Helical" evidence="6">
    <location>
        <begin position="6"/>
        <end position="26"/>
    </location>
</feature>
<evidence type="ECO:0000256" key="1">
    <source>
        <dbReference type="ARBA" id="ARBA00004141"/>
    </source>
</evidence>
<feature type="transmembrane region" description="Helical" evidence="6">
    <location>
        <begin position="38"/>
        <end position="59"/>
    </location>
</feature>
<dbReference type="GeneID" id="90039116"/>
<feature type="transmembrane region" description="Helical" evidence="6">
    <location>
        <begin position="71"/>
        <end position="88"/>
    </location>
</feature>
<feature type="compositionally biased region" description="Polar residues" evidence="5">
    <location>
        <begin position="265"/>
        <end position="276"/>
    </location>
</feature>
<keyword evidence="4 6" id="KW-0472">Membrane</keyword>
<keyword evidence="2 6" id="KW-0812">Transmembrane</keyword>
<comment type="caution">
    <text evidence="7">The sequence shown here is derived from an EMBL/GenBank/DDBJ whole genome shotgun (WGS) entry which is preliminary data.</text>
</comment>
<feature type="transmembrane region" description="Helical" evidence="6">
    <location>
        <begin position="164"/>
        <end position="186"/>
    </location>
</feature>
<sequence>MSDNSTATVLGTIGTVLWCIQLLPQIYQNYRRKSTDGLPTSMMLLWAAAGVFFGMYFIAQSSNTALQVQPQIFTALCLFTWCQCLYYAHRFPVWKAAVAYLAAAAVCAGLQVAAAVPIRDSDLYKSNPSPYCWPILMIGVFAALCLIGGLIPPYFELAKQHGRVVGLSLIFLCIDSSGAIFSFASLWFPQTKADGEEEDRDYLGMVLYLIVPAMEFGIVLSHFTWWFRYGRHGLYNDDQESVEEKEKELELSSQSSLSRIESRTTARSSTDAADSV</sequence>
<dbReference type="InterPro" id="IPR051415">
    <property type="entry name" value="LAAT-1"/>
</dbReference>
<protein>
    <submittedName>
        <fullName evidence="7">PQ loop repeat-domain-containing protein</fullName>
    </submittedName>
</protein>
<dbReference type="RefSeq" id="XP_064766005.1">
    <property type="nucleotide sequence ID" value="XM_064913604.1"/>
</dbReference>
<evidence type="ECO:0000256" key="6">
    <source>
        <dbReference type="SAM" id="Phobius"/>
    </source>
</evidence>
<evidence type="ECO:0000256" key="5">
    <source>
        <dbReference type="SAM" id="MobiDB-lite"/>
    </source>
</evidence>
<keyword evidence="8" id="KW-1185">Reference proteome</keyword>
<evidence type="ECO:0000313" key="8">
    <source>
        <dbReference type="Proteomes" id="UP001498771"/>
    </source>
</evidence>